<dbReference type="CDD" id="cd01949">
    <property type="entry name" value="GGDEF"/>
    <property type="match status" value="1"/>
</dbReference>
<dbReference type="GO" id="GO:0043709">
    <property type="term" value="P:cell adhesion involved in single-species biofilm formation"/>
    <property type="evidence" value="ECO:0007669"/>
    <property type="project" value="TreeGrafter"/>
</dbReference>
<dbReference type="PROSITE" id="PS50110">
    <property type="entry name" value="RESPONSE_REGULATORY"/>
    <property type="match status" value="1"/>
</dbReference>
<dbReference type="eggNOG" id="COG3706">
    <property type="taxonomic scope" value="Bacteria"/>
</dbReference>
<name>W7QRV6_9ALTE</name>
<dbReference type="GO" id="GO:0052621">
    <property type="term" value="F:diguanylate cyclase activity"/>
    <property type="evidence" value="ECO:0007669"/>
    <property type="project" value="UniProtKB-EC"/>
</dbReference>
<reference evidence="7 8" key="1">
    <citation type="journal article" date="2014" name="Genome Announc.">
        <title>Draft Genome Sequence of the Agar-Degrading Bacterium Catenovulum sp. Strain DS-2, Isolated from Intestines of Haliotis diversicolor.</title>
        <authorList>
            <person name="Shan D."/>
            <person name="Li X."/>
            <person name="Gu Z."/>
            <person name="Wei G."/>
            <person name="Gao Z."/>
            <person name="Shao Z."/>
        </authorList>
    </citation>
    <scope>NUCLEOTIDE SEQUENCE [LARGE SCALE GENOMIC DNA]</scope>
    <source>
        <strain evidence="7 8">DS-2</strain>
    </source>
</reference>
<dbReference type="NCBIfam" id="TIGR00254">
    <property type="entry name" value="GGDEF"/>
    <property type="match status" value="1"/>
</dbReference>
<dbReference type="SUPFAM" id="SSF52172">
    <property type="entry name" value="CheY-like"/>
    <property type="match status" value="1"/>
</dbReference>
<dbReference type="EC" id="2.7.7.65" evidence="2"/>
<dbReference type="SMART" id="SM00267">
    <property type="entry name" value="GGDEF"/>
    <property type="match status" value="1"/>
</dbReference>
<dbReference type="AlphaFoldDB" id="W7QRV6"/>
<evidence type="ECO:0000256" key="1">
    <source>
        <dbReference type="ARBA" id="ARBA00001946"/>
    </source>
</evidence>
<dbReference type="STRING" id="1328313.DS2_18910"/>
<feature type="modified residue" description="4-aspartylphosphate" evidence="4">
    <location>
        <position position="65"/>
    </location>
</feature>
<dbReference type="GO" id="GO:1902201">
    <property type="term" value="P:negative regulation of bacterial-type flagellum-dependent cell motility"/>
    <property type="evidence" value="ECO:0007669"/>
    <property type="project" value="TreeGrafter"/>
</dbReference>
<dbReference type="InterPro" id="IPR001789">
    <property type="entry name" value="Sig_transdc_resp-reg_receiver"/>
</dbReference>
<proteinExistence type="predicted"/>
<dbReference type="RefSeq" id="WP_035016644.1">
    <property type="nucleotide sequence ID" value="NZ_ARZY01000066.1"/>
</dbReference>
<comment type="caution">
    <text evidence="7">The sequence shown here is derived from an EMBL/GenBank/DDBJ whole genome shotgun (WGS) entry which is preliminary data.</text>
</comment>
<organism evidence="7 8">
    <name type="scientific">Catenovulum agarivorans DS-2</name>
    <dbReference type="NCBI Taxonomy" id="1328313"/>
    <lineage>
        <taxon>Bacteria</taxon>
        <taxon>Pseudomonadati</taxon>
        <taxon>Pseudomonadota</taxon>
        <taxon>Gammaproteobacteria</taxon>
        <taxon>Alteromonadales</taxon>
        <taxon>Alteromonadaceae</taxon>
        <taxon>Catenovulum</taxon>
    </lineage>
</organism>
<evidence type="ECO:0000259" key="6">
    <source>
        <dbReference type="PROSITE" id="PS50887"/>
    </source>
</evidence>
<protein>
    <recommendedName>
        <fullName evidence="2">diguanylate cyclase</fullName>
        <ecNumber evidence="2">2.7.7.65</ecNumber>
    </recommendedName>
</protein>
<keyword evidence="4" id="KW-0597">Phosphoprotein</keyword>
<dbReference type="Pfam" id="PF00990">
    <property type="entry name" value="GGDEF"/>
    <property type="match status" value="1"/>
</dbReference>
<feature type="domain" description="Response regulatory" evidence="5">
    <location>
        <begin position="15"/>
        <end position="132"/>
    </location>
</feature>
<dbReference type="Proteomes" id="UP000019276">
    <property type="component" value="Unassembled WGS sequence"/>
</dbReference>
<dbReference type="SUPFAM" id="SSF55073">
    <property type="entry name" value="Nucleotide cyclase"/>
    <property type="match status" value="1"/>
</dbReference>
<dbReference type="InterPro" id="IPR029787">
    <property type="entry name" value="Nucleotide_cyclase"/>
</dbReference>
<evidence type="ECO:0000256" key="4">
    <source>
        <dbReference type="PROSITE-ProRule" id="PRU00169"/>
    </source>
</evidence>
<dbReference type="GO" id="GO:0005886">
    <property type="term" value="C:plasma membrane"/>
    <property type="evidence" value="ECO:0007669"/>
    <property type="project" value="TreeGrafter"/>
</dbReference>
<dbReference type="FunFam" id="3.30.70.270:FF:000001">
    <property type="entry name" value="Diguanylate cyclase domain protein"/>
    <property type="match status" value="1"/>
</dbReference>
<dbReference type="PANTHER" id="PTHR45138">
    <property type="entry name" value="REGULATORY COMPONENTS OF SENSORY TRANSDUCTION SYSTEM"/>
    <property type="match status" value="1"/>
</dbReference>
<evidence type="ECO:0000256" key="2">
    <source>
        <dbReference type="ARBA" id="ARBA00012528"/>
    </source>
</evidence>
<dbReference type="GO" id="GO:0000160">
    <property type="term" value="P:phosphorelay signal transduction system"/>
    <property type="evidence" value="ECO:0007669"/>
    <property type="project" value="InterPro"/>
</dbReference>
<evidence type="ECO:0000259" key="5">
    <source>
        <dbReference type="PROSITE" id="PS50110"/>
    </source>
</evidence>
<dbReference type="InterPro" id="IPR043128">
    <property type="entry name" value="Rev_trsase/Diguanyl_cyclase"/>
</dbReference>
<dbReference type="PROSITE" id="PS50887">
    <property type="entry name" value="GGDEF"/>
    <property type="match status" value="1"/>
</dbReference>
<dbReference type="EMBL" id="ARZY01000066">
    <property type="protein sequence ID" value="EWH08135.1"/>
    <property type="molecule type" value="Genomic_DNA"/>
</dbReference>
<comment type="cofactor">
    <cofactor evidence="1">
        <name>Mg(2+)</name>
        <dbReference type="ChEBI" id="CHEBI:18420"/>
    </cofactor>
</comment>
<keyword evidence="8" id="KW-1185">Reference proteome</keyword>
<dbReference type="InterPro" id="IPR000160">
    <property type="entry name" value="GGDEF_dom"/>
</dbReference>
<dbReference type="PANTHER" id="PTHR45138:SF9">
    <property type="entry name" value="DIGUANYLATE CYCLASE DGCM-RELATED"/>
    <property type="match status" value="1"/>
</dbReference>
<sequence>MYKNESVDTGNSRPCILLVDDQEINLHILKAALSGMYELHTATDGHQALEILHKHHQTIDLVLLDIQMPKMDGYQALLEIRQSDDLKNIPVVFITAKDTAKDEAKGLELGAMDYITKPFNMAVVHARIRNQLALKKKSDLLEKLALLDGLTEIPNRRNYDHTIKQEWRRAARTNSPISLIMLDIDYFKQYNDNYGHSLGDETLKAVAKCLSEQVMRSGDHAARYGGEEFVVVLPNTDLRAASKVAEKIREAIINLQIRHAFSEVSEYITVSLGVSSTIPNISEPYIVLQEQADQALYQAKQAGRNQVSSAADSQ</sequence>
<evidence type="ECO:0000313" key="8">
    <source>
        <dbReference type="Proteomes" id="UP000019276"/>
    </source>
</evidence>
<dbReference type="Pfam" id="PF00072">
    <property type="entry name" value="Response_reg"/>
    <property type="match status" value="1"/>
</dbReference>
<dbReference type="OrthoDB" id="9812260at2"/>
<gene>
    <name evidence="7" type="ORF">DS2_18910</name>
</gene>
<dbReference type="Gene3D" id="3.30.70.270">
    <property type="match status" value="1"/>
</dbReference>
<dbReference type="InterPro" id="IPR050469">
    <property type="entry name" value="Diguanylate_Cyclase"/>
</dbReference>
<dbReference type="Gene3D" id="3.40.50.2300">
    <property type="match status" value="1"/>
</dbReference>
<dbReference type="InterPro" id="IPR011006">
    <property type="entry name" value="CheY-like_superfamily"/>
</dbReference>
<dbReference type="SMART" id="SM00448">
    <property type="entry name" value="REC"/>
    <property type="match status" value="1"/>
</dbReference>
<evidence type="ECO:0000313" key="7">
    <source>
        <dbReference type="EMBL" id="EWH08135.1"/>
    </source>
</evidence>
<comment type="catalytic activity">
    <reaction evidence="3">
        <text>2 GTP = 3',3'-c-di-GMP + 2 diphosphate</text>
        <dbReference type="Rhea" id="RHEA:24898"/>
        <dbReference type="ChEBI" id="CHEBI:33019"/>
        <dbReference type="ChEBI" id="CHEBI:37565"/>
        <dbReference type="ChEBI" id="CHEBI:58805"/>
        <dbReference type="EC" id="2.7.7.65"/>
    </reaction>
</comment>
<accession>W7QRV6</accession>
<feature type="domain" description="GGDEF" evidence="6">
    <location>
        <begin position="175"/>
        <end position="312"/>
    </location>
</feature>
<evidence type="ECO:0000256" key="3">
    <source>
        <dbReference type="ARBA" id="ARBA00034247"/>
    </source>
</evidence>